<reference evidence="2" key="1">
    <citation type="journal article" date="2019" name="Int. J. Syst. Evol. Microbiol.">
        <title>The Global Catalogue of Microorganisms (GCM) 10K type strain sequencing project: providing services to taxonomists for standard genome sequencing and annotation.</title>
        <authorList>
            <consortium name="The Broad Institute Genomics Platform"/>
            <consortium name="The Broad Institute Genome Sequencing Center for Infectious Disease"/>
            <person name="Wu L."/>
            <person name="Ma J."/>
        </authorList>
    </citation>
    <scope>NUCLEOTIDE SEQUENCE [LARGE SCALE GENOMIC DNA]</scope>
    <source>
        <strain evidence="2">JCM 4542</strain>
    </source>
</reference>
<name>A0ABP6GC52_9ACTN</name>
<dbReference type="Gene3D" id="3.40.50.720">
    <property type="entry name" value="NAD(P)-binding Rossmann-like Domain"/>
    <property type="match status" value="1"/>
</dbReference>
<accession>A0ABP6GC52</accession>
<evidence type="ECO:0008006" key="3">
    <source>
        <dbReference type="Google" id="ProtNLM"/>
    </source>
</evidence>
<dbReference type="SUPFAM" id="SSF51735">
    <property type="entry name" value="NAD(P)-binding Rossmann-fold domains"/>
    <property type="match status" value="1"/>
</dbReference>
<dbReference type="InterPro" id="IPR036291">
    <property type="entry name" value="NAD(P)-bd_dom_sf"/>
</dbReference>
<comment type="caution">
    <text evidence="1">The sequence shown here is derived from an EMBL/GenBank/DDBJ whole genome shotgun (WGS) entry which is preliminary data.</text>
</comment>
<protein>
    <recommendedName>
        <fullName evidence="3">NAD-dependent epimerase/dehydratase family protein</fullName>
    </recommendedName>
</protein>
<keyword evidence="2" id="KW-1185">Reference proteome</keyword>
<organism evidence="1 2">
    <name type="scientific">Streptomyces luteosporeus</name>
    <dbReference type="NCBI Taxonomy" id="173856"/>
    <lineage>
        <taxon>Bacteria</taxon>
        <taxon>Bacillati</taxon>
        <taxon>Actinomycetota</taxon>
        <taxon>Actinomycetes</taxon>
        <taxon>Kitasatosporales</taxon>
        <taxon>Streptomycetaceae</taxon>
        <taxon>Streptomyces</taxon>
    </lineage>
</organism>
<dbReference type="Proteomes" id="UP001500886">
    <property type="component" value="Unassembled WGS sequence"/>
</dbReference>
<sequence>MVTGAAGPLGSAVSRRLRRTEGRLLRTDVEDADAGEEAFRARLEHFLATATRAELYHAAGFTAADRRVVPVTHAAAHAFAETARTLGVPACLTFFTSAGGDAAHDRAMAAVEALARRFATEYAPAHITTRVAALGPLTAPMDDIARAVVALAGPEFDLATGATLPLSAHPHA</sequence>
<evidence type="ECO:0000313" key="1">
    <source>
        <dbReference type="EMBL" id="GAA2718700.1"/>
    </source>
</evidence>
<gene>
    <name evidence="1" type="ORF">GCM10010315_34700</name>
</gene>
<evidence type="ECO:0000313" key="2">
    <source>
        <dbReference type="Proteomes" id="UP001500886"/>
    </source>
</evidence>
<proteinExistence type="predicted"/>
<dbReference type="EMBL" id="BAAASL010000012">
    <property type="protein sequence ID" value="GAA2718700.1"/>
    <property type="molecule type" value="Genomic_DNA"/>
</dbReference>